<reference evidence="14" key="1">
    <citation type="submission" date="2023-07" db="EMBL/GenBank/DDBJ databases">
        <authorList>
            <consortium name="AG Swart"/>
            <person name="Singh M."/>
            <person name="Singh A."/>
            <person name="Seah K."/>
            <person name="Emmerich C."/>
        </authorList>
    </citation>
    <scope>NUCLEOTIDE SEQUENCE</scope>
    <source>
        <strain evidence="14">DP1</strain>
    </source>
</reference>
<evidence type="ECO:0000256" key="9">
    <source>
        <dbReference type="PROSITE-ProRule" id="PRU10132"/>
    </source>
</evidence>
<feature type="compositionally biased region" description="Acidic residues" evidence="11">
    <location>
        <begin position="104"/>
        <end position="116"/>
    </location>
</feature>
<dbReference type="SUPFAM" id="SSF69572">
    <property type="entry name" value="Activating enzymes of the ubiquitin-like proteins"/>
    <property type="match status" value="2"/>
</dbReference>
<dbReference type="Gene3D" id="3.40.50.12550">
    <property type="entry name" value="Ubiquitin-activating enzyme E1, inactive adenylation domain, subdomain 2"/>
    <property type="match status" value="1"/>
</dbReference>
<evidence type="ECO:0000256" key="3">
    <source>
        <dbReference type="ARBA" id="ARBA00005673"/>
    </source>
</evidence>
<dbReference type="InterPro" id="IPR000011">
    <property type="entry name" value="UBQ/SUMO-activ_enz_E1-like"/>
</dbReference>
<dbReference type="Gene3D" id="3.10.290.60">
    <property type="entry name" value="Ubiquitin-activating enzyme E1, UFD domain"/>
    <property type="match status" value="1"/>
</dbReference>
<dbReference type="SMART" id="SM00985">
    <property type="entry name" value="UBA_e1_C"/>
    <property type="match status" value="1"/>
</dbReference>
<dbReference type="InterPro" id="IPR045886">
    <property type="entry name" value="ThiF/MoeB/HesA"/>
</dbReference>
<dbReference type="Proteomes" id="UP001295684">
    <property type="component" value="Unassembled WGS sequence"/>
</dbReference>
<evidence type="ECO:0000256" key="5">
    <source>
        <dbReference type="ARBA" id="ARBA00022598"/>
    </source>
</evidence>
<dbReference type="Pfam" id="PF09358">
    <property type="entry name" value="E1_UFD"/>
    <property type="match status" value="1"/>
</dbReference>
<dbReference type="GO" id="GO:0032446">
    <property type="term" value="P:protein modification by small protein conjugation"/>
    <property type="evidence" value="ECO:0007669"/>
    <property type="project" value="TreeGrafter"/>
</dbReference>
<dbReference type="InterPro" id="IPR038252">
    <property type="entry name" value="UBA_E1_C_sf"/>
</dbReference>
<proteinExistence type="inferred from homology"/>
<dbReference type="InterPro" id="IPR018075">
    <property type="entry name" value="UBQ-activ_enz_E1"/>
</dbReference>
<dbReference type="GO" id="GO:0008641">
    <property type="term" value="F:ubiquitin-like modifier activating enzyme activity"/>
    <property type="evidence" value="ECO:0007669"/>
    <property type="project" value="InterPro"/>
</dbReference>
<evidence type="ECO:0000313" key="15">
    <source>
        <dbReference type="Proteomes" id="UP001295684"/>
    </source>
</evidence>
<feature type="transmembrane region" description="Helical" evidence="12">
    <location>
        <begin position="956"/>
        <end position="976"/>
    </location>
</feature>
<dbReference type="GO" id="GO:0005524">
    <property type="term" value="F:ATP binding"/>
    <property type="evidence" value="ECO:0007669"/>
    <property type="project" value="UniProtKB-KW"/>
</dbReference>
<keyword evidence="8 10" id="KW-0067">ATP-binding</keyword>
<name>A0AAD1XK39_EUPCR</name>
<feature type="domain" description="Ubiquitin-activating enzyme E1 C-terminal" evidence="13">
    <location>
        <begin position="988"/>
        <end position="1129"/>
    </location>
</feature>
<dbReference type="Pfam" id="PF10585">
    <property type="entry name" value="UBA_E1_SCCH"/>
    <property type="match status" value="1"/>
</dbReference>
<dbReference type="PRINTS" id="PR01849">
    <property type="entry name" value="UBIQUITINACT"/>
</dbReference>
<dbReference type="InterPro" id="IPR033127">
    <property type="entry name" value="UBQ-activ_enz_E1_Cys_AS"/>
</dbReference>
<comment type="similarity">
    <text evidence="3 10">Belongs to the ubiquitin-activating E1 family.</text>
</comment>
<accession>A0AAD1XK39</accession>
<dbReference type="InterPro" id="IPR035985">
    <property type="entry name" value="Ubiquitin-activating_enz"/>
</dbReference>
<dbReference type="NCBIfam" id="TIGR01408">
    <property type="entry name" value="Ube1"/>
    <property type="match status" value="1"/>
</dbReference>
<evidence type="ECO:0000256" key="7">
    <source>
        <dbReference type="ARBA" id="ARBA00022786"/>
    </source>
</evidence>
<keyword evidence="12" id="KW-0472">Membrane</keyword>
<keyword evidence="12" id="KW-0812">Transmembrane</keyword>
<dbReference type="Gene3D" id="3.40.50.720">
    <property type="entry name" value="NAD(P)-binding Rossmann-like Domain"/>
    <property type="match status" value="2"/>
</dbReference>
<evidence type="ECO:0000256" key="12">
    <source>
        <dbReference type="SAM" id="Phobius"/>
    </source>
</evidence>
<feature type="active site" description="Glycyl thioester intermediate" evidence="9">
    <location>
        <position position="693"/>
    </location>
</feature>
<dbReference type="InterPro" id="IPR042302">
    <property type="entry name" value="E1_FCCH_sf"/>
</dbReference>
<comment type="catalytic activity">
    <reaction evidence="1">
        <text>ATP + ubiquitin + [E1 ubiquitin-activating enzyme]-L-cysteine = AMP + diphosphate + S-ubiquitinyl-[E1 ubiquitin-activating enzyme]-L-cysteine.</text>
        <dbReference type="EC" id="6.2.1.45"/>
    </reaction>
</comment>
<dbReference type="InterPro" id="IPR019572">
    <property type="entry name" value="UBA_E1_SCCH"/>
</dbReference>
<comment type="pathway">
    <text evidence="2">Protein modification; protein ubiquitination.</text>
</comment>
<keyword evidence="7 10" id="KW-0833">Ubl conjugation pathway</keyword>
<feature type="compositionally biased region" description="Basic and acidic residues" evidence="11">
    <location>
        <begin position="872"/>
        <end position="892"/>
    </location>
</feature>
<dbReference type="Pfam" id="PF16191">
    <property type="entry name" value="E1_4HB"/>
    <property type="match status" value="1"/>
</dbReference>
<dbReference type="Gene3D" id="2.40.30.180">
    <property type="entry name" value="Ubiquitin-activating enzyme E1, FCCH domain"/>
    <property type="match status" value="1"/>
</dbReference>
<evidence type="ECO:0000256" key="4">
    <source>
        <dbReference type="ARBA" id="ARBA00012990"/>
    </source>
</evidence>
<dbReference type="EMBL" id="CAMPGE010015650">
    <property type="protein sequence ID" value="CAI2374261.1"/>
    <property type="molecule type" value="Genomic_DNA"/>
</dbReference>
<dbReference type="Pfam" id="PF16190">
    <property type="entry name" value="E1_FCCH"/>
    <property type="match status" value="1"/>
</dbReference>
<feature type="region of interest" description="Disordered" evidence="11">
    <location>
        <begin position="104"/>
        <end position="200"/>
    </location>
</feature>
<keyword evidence="5 10" id="KW-0436">Ligase</keyword>
<comment type="caution">
    <text evidence="14">The sequence shown here is derived from an EMBL/GenBank/DDBJ whole genome shotgun (WGS) entry which is preliminary data.</text>
</comment>
<dbReference type="AlphaFoldDB" id="A0AAD1XK39"/>
<dbReference type="Pfam" id="PF00899">
    <property type="entry name" value="ThiF"/>
    <property type="match status" value="2"/>
</dbReference>
<evidence type="ECO:0000256" key="10">
    <source>
        <dbReference type="RuleBase" id="RU000519"/>
    </source>
</evidence>
<keyword evidence="15" id="KW-1185">Reference proteome</keyword>
<protein>
    <recommendedName>
        <fullName evidence="4">E1 ubiquitin-activating enzyme</fullName>
        <ecNumber evidence="4">6.2.1.45</ecNumber>
    </recommendedName>
</protein>
<dbReference type="InterPro" id="IPR000594">
    <property type="entry name" value="ThiF_NAD_FAD-bd"/>
</dbReference>
<evidence type="ECO:0000256" key="6">
    <source>
        <dbReference type="ARBA" id="ARBA00022741"/>
    </source>
</evidence>
<dbReference type="InterPro" id="IPR042063">
    <property type="entry name" value="Ubi_acti_E1_SCCH"/>
</dbReference>
<dbReference type="EC" id="6.2.1.45" evidence="4"/>
<evidence type="ECO:0000259" key="13">
    <source>
        <dbReference type="SMART" id="SM00985"/>
    </source>
</evidence>
<feature type="compositionally biased region" description="Acidic residues" evidence="11">
    <location>
        <begin position="124"/>
        <end position="143"/>
    </location>
</feature>
<dbReference type="InterPro" id="IPR032420">
    <property type="entry name" value="E1_4HB"/>
</dbReference>
<dbReference type="PROSITE" id="PS00865">
    <property type="entry name" value="UBIQUITIN_ACTIVAT_2"/>
    <property type="match status" value="1"/>
</dbReference>
<dbReference type="InterPro" id="IPR032418">
    <property type="entry name" value="E1_FCCH"/>
</dbReference>
<evidence type="ECO:0000256" key="1">
    <source>
        <dbReference type="ARBA" id="ARBA00000488"/>
    </source>
</evidence>
<feature type="compositionally biased region" description="Acidic residues" evidence="11">
    <location>
        <begin position="160"/>
        <end position="200"/>
    </location>
</feature>
<dbReference type="InterPro" id="IPR018965">
    <property type="entry name" value="Ub-activating_enz_E1_C"/>
</dbReference>
<gene>
    <name evidence="14" type="ORF">ECRASSUSDP1_LOCUS15613</name>
</gene>
<keyword evidence="6 10" id="KW-0547">Nucleotide-binding</keyword>
<evidence type="ECO:0000256" key="2">
    <source>
        <dbReference type="ARBA" id="ARBA00004906"/>
    </source>
</evidence>
<dbReference type="PANTHER" id="PTHR10953:SF4">
    <property type="entry name" value="UBIQUITIN-ACTIVATING ENZYME E1 C-TERMINAL DOMAIN-CONTAINING PROTEIN"/>
    <property type="match status" value="1"/>
</dbReference>
<evidence type="ECO:0000256" key="11">
    <source>
        <dbReference type="SAM" id="MobiDB-lite"/>
    </source>
</evidence>
<evidence type="ECO:0000313" key="14">
    <source>
        <dbReference type="EMBL" id="CAI2374261.1"/>
    </source>
</evidence>
<organism evidence="14 15">
    <name type="scientific">Euplotes crassus</name>
    <dbReference type="NCBI Taxonomy" id="5936"/>
    <lineage>
        <taxon>Eukaryota</taxon>
        <taxon>Sar</taxon>
        <taxon>Alveolata</taxon>
        <taxon>Ciliophora</taxon>
        <taxon>Intramacronucleata</taxon>
        <taxon>Spirotrichea</taxon>
        <taxon>Hypotrichia</taxon>
        <taxon>Euplotida</taxon>
        <taxon>Euplotidae</taxon>
        <taxon>Moneuplotes</taxon>
    </lineage>
</organism>
<evidence type="ECO:0000256" key="8">
    <source>
        <dbReference type="ARBA" id="ARBA00022840"/>
    </source>
</evidence>
<feature type="region of interest" description="Disordered" evidence="11">
    <location>
        <begin position="865"/>
        <end position="892"/>
    </location>
</feature>
<dbReference type="PANTHER" id="PTHR10953">
    <property type="entry name" value="UBIQUITIN-ACTIVATING ENZYME E1"/>
    <property type="match status" value="1"/>
</dbReference>
<keyword evidence="12" id="KW-1133">Transmembrane helix</keyword>
<dbReference type="GO" id="GO:0016779">
    <property type="term" value="F:nucleotidyltransferase activity"/>
    <property type="evidence" value="ECO:0007669"/>
    <property type="project" value="TreeGrafter"/>
</dbReference>
<dbReference type="GO" id="GO:0005737">
    <property type="term" value="C:cytoplasm"/>
    <property type="evidence" value="ECO:0007669"/>
    <property type="project" value="TreeGrafter"/>
</dbReference>
<dbReference type="GO" id="GO:0004792">
    <property type="term" value="F:thiosulfate-cyanide sulfurtransferase activity"/>
    <property type="evidence" value="ECO:0007669"/>
    <property type="project" value="TreeGrafter"/>
</dbReference>
<dbReference type="Gene3D" id="1.10.10.2660">
    <property type="entry name" value="Ubiquitin-activating enzyme E1, SCCH domain"/>
    <property type="match status" value="1"/>
</dbReference>
<sequence length="1134" mass="128788">MGDYDENLVSRQLGVYGKETMGKLANMRVLIVGMRGLGAEVAKNLILAGPKRVDIYDPHKAHIRDLSSNFYISERSVLRRRRDIASLKRLAELNSYVKVRVLDEDEEDDSEIDSDDDLIRQSDEDSEEESGSGDENEASEESDADSKEESQELSGGESDKESEEEKFEEEKSEEADEAEGEASEAGEGEEEASEEDSEEENILLQEETILKYHVIVVTEIFENIEVMMELNEKCRDLKRGFILAQSLGAYGYCFVDFGEKFKCLDRTGEESKSYNIVGITKAKKAELTVYKGKPHDFGDGDHVKFSEVKGMEELNELEEPVKIRVIDKYTIELDLDTRDFEDYEIDGIISSVNVPEKIEFQNLRDSLNNPLKVGQGFFTQVDLANFGRAEQLHIGLQAILGYQLKNGRLPKNKRKEVHEVVKLSQEANKALKKLNGAFSVDKIDAGVVKLMAKFARNQITPMTSMFGGIVCQEVVKFTGKFAPLEGQWLHYDMFSALPRKHKLNRKHANSRYDDQIAIFGREFQKEIEKQKTFLVGAGALGCELLKCFALMGLGCSNKGLVAVTDNDHIELSNLNRQFLFRNRHIGKAKSTTACKEATKINKDLNTKPYSNLVSPDTENIFNDKFWESQNYIVNAVDNRKARLYIDSKCVWYKRALFDSGTLGTKANTQVVLPDLTECYGDHQDPEEESIPMCTLRNFPNQIEHCIEWARNRFGELFTDKPTNLRSFLTDREGYIEKIKKDGFDSNTLKDLKTIKDIGELSTFEECVGFAKQKFYEDYELQVNKLIELFPEDHKDSTGAPFWSGPKRFPEPIPFDAEDELHLDYIIACANLIAETLGIDQNEDKDDIARMAEEAEVEEDAFAAEIDVEGDEEAKKAAGKPEKKKPEESKEQADEIIEDLEELEDKEADDINPAEFEKDDDTNFHIDFIHAAANLRARNYKMEECDHFRSKMIAGKIIPAIATTTATIVGILCIEILKYIQKFKKISDYRNTYLNTGIGTYLQNEPGEPKKTVDVEEDPIMLTAVKACPPNWTIWDTIEIEGPLTVKNFNKEIAKVAKKHKMKVEVDMVAYGEKQFYSDTYKSDKKKERLEQTIEELYEQVIGKDLDQKAIRLEVSAANSDGDCVSMPAIKYIVG</sequence>